<evidence type="ECO:0000256" key="4">
    <source>
        <dbReference type="ARBA" id="ARBA00022989"/>
    </source>
</evidence>
<dbReference type="EMBL" id="CP029186">
    <property type="protein sequence ID" value="AWH84805.1"/>
    <property type="molecule type" value="Genomic_DNA"/>
</dbReference>
<dbReference type="PANTHER" id="PTHR10057:SF0">
    <property type="entry name" value="TRANSLOCATOR PROTEIN"/>
    <property type="match status" value="1"/>
</dbReference>
<evidence type="ECO:0000256" key="2">
    <source>
        <dbReference type="ARBA" id="ARBA00007524"/>
    </source>
</evidence>
<dbReference type="PANTHER" id="PTHR10057">
    <property type="entry name" value="PERIPHERAL-TYPE BENZODIAZEPINE RECEPTOR"/>
    <property type="match status" value="1"/>
</dbReference>
<evidence type="ECO:0000256" key="1">
    <source>
        <dbReference type="ARBA" id="ARBA00004141"/>
    </source>
</evidence>
<keyword evidence="5 6" id="KW-0472">Membrane</keyword>
<name>A0A2S1QWM7_9FLAO</name>
<dbReference type="InterPro" id="IPR004307">
    <property type="entry name" value="TspO_MBR"/>
</dbReference>
<reference evidence="7 8" key="1">
    <citation type="submission" date="2018-04" db="EMBL/GenBank/DDBJ databases">
        <title>Genome sequencing of Flavobacterium sp. HYN0059.</title>
        <authorList>
            <person name="Yi H."/>
            <person name="Baek C."/>
        </authorList>
    </citation>
    <scope>NUCLEOTIDE SEQUENCE [LARGE SCALE GENOMIC DNA]</scope>
    <source>
        <strain evidence="7 8">HYN0059</strain>
    </source>
</reference>
<evidence type="ECO:0000256" key="6">
    <source>
        <dbReference type="SAM" id="Phobius"/>
    </source>
</evidence>
<keyword evidence="4 6" id="KW-1133">Transmembrane helix</keyword>
<evidence type="ECO:0000313" key="8">
    <source>
        <dbReference type="Proteomes" id="UP000244929"/>
    </source>
</evidence>
<dbReference type="AlphaFoldDB" id="A0A2S1QWM7"/>
<feature type="transmembrane region" description="Helical" evidence="6">
    <location>
        <begin position="139"/>
        <end position="161"/>
    </location>
</feature>
<comment type="subcellular location">
    <subcellularLocation>
        <location evidence="1">Membrane</location>
        <topology evidence="1">Multi-pass membrane protein</topology>
    </subcellularLocation>
</comment>
<dbReference type="PIRSF" id="PIRSF005859">
    <property type="entry name" value="PBR"/>
    <property type="match status" value="1"/>
</dbReference>
<dbReference type="CDD" id="cd15904">
    <property type="entry name" value="TSPO_MBR"/>
    <property type="match status" value="1"/>
</dbReference>
<dbReference type="InterPro" id="IPR038330">
    <property type="entry name" value="TspO/MBR-related_sf"/>
</dbReference>
<dbReference type="OrthoDB" id="9795496at2"/>
<feature type="transmembrane region" description="Helical" evidence="6">
    <location>
        <begin position="12"/>
        <end position="31"/>
    </location>
</feature>
<gene>
    <name evidence="7" type="ORF">HYN59_06555</name>
</gene>
<dbReference type="Pfam" id="PF03073">
    <property type="entry name" value="TspO_MBR"/>
    <property type="match status" value="1"/>
</dbReference>
<evidence type="ECO:0000256" key="5">
    <source>
        <dbReference type="ARBA" id="ARBA00023136"/>
    </source>
</evidence>
<dbReference type="FunFam" id="1.20.1260.100:FF:000001">
    <property type="entry name" value="translocator protein 2"/>
    <property type="match status" value="1"/>
</dbReference>
<dbReference type="RefSeq" id="WP_108777511.1">
    <property type="nucleotide sequence ID" value="NZ_CP029186.1"/>
</dbReference>
<proteinExistence type="inferred from homology"/>
<organism evidence="7 8">
    <name type="scientific">Flavobacterium album</name>
    <dbReference type="NCBI Taxonomy" id="2175091"/>
    <lineage>
        <taxon>Bacteria</taxon>
        <taxon>Pseudomonadati</taxon>
        <taxon>Bacteroidota</taxon>
        <taxon>Flavobacteriia</taxon>
        <taxon>Flavobacteriales</taxon>
        <taxon>Flavobacteriaceae</taxon>
        <taxon>Flavobacterium</taxon>
    </lineage>
</organism>
<evidence type="ECO:0000313" key="7">
    <source>
        <dbReference type="EMBL" id="AWH84805.1"/>
    </source>
</evidence>
<protein>
    <submittedName>
        <fullName evidence="7">Sensory protein TspO</fullName>
    </submittedName>
</protein>
<dbReference type="Gene3D" id="1.20.1260.100">
    <property type="entry name" value="TspO/MBR protein"/>
    <property type="match status" value="1"/>
</dbReference>
<accession>A0A2S1QWM7</accession>
<dbReference type="Proteomes" id="UP000244929">
    <property type="component" value="Chromosome"/>
</dbReference>
<evidence type="ECO:0000256" key="3">
    <source>
        <dbReference type="ARBA" id="ARBA00022692"/>
    </source>
</evidence>
<feature type="transmembrane region" description="Helical" evidence="6">
    <location>
        <begin position="85"/>
        <end position="104"/>
    </location>
</feature>
<comment type="similarity">
    <text evidence="2">Belongs to the TspO/BZRP family.</text>
</comment>
<dbReference type="GO" id="GO:0033013">
    <property type="term" value="P:tetrapyrrole metabolic process"/>
    <property type="evidence" value="ECO:0007669"/>
    <property type="project" value="UniProtKB-ARBA"/>
</dbReference>
<keyword evidence="8" id="KW-1185">Reference proteome</keyword>
<feature type="transmembrane region" description="Helical" evidence="6">
    <location>
        <begin position="51"/>
        <end position="73"/>
    </location>
</feature>
<dbReference type="GO" id="GO:0016020">
    <property type="term" value="C:membrane"/>
    <property type="evidence" value="ECO:0007669"/>
    <property type="project" value="UniProtKB-SubCell"/>
</dbReference>
<sequence>MEKKPLSVTFKIIIMVATCVGIGFISGQVTREGVQTWYPTLVKPVFNPPNSVFAPVWTVLYILMGVAAGLVWDRIDIQKETVKKGLTFFAVQLGLNALWSYLFFGLHNPLLAFAEIIILWLMIYETFVQFNKVSKPAGFLFIPYLLWVSFALVLNGSIWWLNK</sequence>
<dbReference type="KEGG" id="falb:HYN59_06555"/>
<keyword evidence="3 6" id="KW-0812">Transmembrane</keyword>